<evidence type="ECO:0000313" key="4">
    <source>
        <dbReference type="EMBL" id="EEU35553.1"/>
    </source>
</evidence>
<dbReference type="InterPro" id="IPR007219">
    <property type="entry name" value="XnlR_reg_dom"/>
</dbReference>
<dbReference type="VEuPathDB" id="FungiDB:NECHADRAFT_55541"/>
<dbReference type="OMA" id="AKHCHRA"/>
<dbReference type="PANTHER" id="PTHR46910">
    <property type="entry name" value="TRANSCRIPTION FACTOR PDR1"/>
    <property type="match status" value="1"/>
</dbReference>
<evidence type="ECO:0000256" key="2">
    <source>
        <dbReference type="SAM" id="MobiDB-lite"/>
    </source>
</evidence>
<dbReference type="GO" id="GO:0006351">
    <property type="term" value="P:DNA-templated transcription"/>
    <property type="evidence" value="ECO:0007669"/>
    <property type="project" value="InterPro"/>
</dbReference>
<proteinExistence type="predicted"/>
<dbReference type="Proteomes" id="UP000005206">
    <property type="component" value="Chromosome 16"/>
</dbReference>
<sequence>MTPEIGSLRALKNGDSQYVGSSSGVYFINTVRRAFATAPDAESENRQHTSENGEQLLNDPSPEDCIVGGDEQGGRNMGLEAGASGEAGIAQTNDQRQPATASPSFDLSNMPDYAIARQLVLTYFRIWHPLVPFLHGPECLSQLDALYRDPSTTPLSRLVTFKCIFNIARLENDNMPELSSMSIRSASDLLPTLGLLALPCDIPSIQALLAAQVYFISTMSLRHASSVGGLISRSIFQTGMHRCPFRYWHLSPEDRDMRKRIFWSFYVLDRFLSQSLGHPNGIQDSDIDVCAPGHRDLHEPVAQSPFSPETPSGPSRRAAAILQHRRETQSVLENHVRYSQLVGRLLEIFHKSIPDRGADDQTVLFLKADVSAWGNNLTQPRLDARTKQENPELTPEPTVFPFVLYHYCVLLLNRPALSLDPSSAEFRAGLQVCIGAATSIIETVGKYSDLEGPLFWPGYMTAVWMSGLVLALATRLQSYSPVKAISGISSALGLLTAMSNRWHMAKDCKEVLSMLLSSI</sequence>
<feature type="non-terminal residue" evidence="4">
    <location>
        <position position="519"/>
    </location>
</feature>
<evidence type="ECO:0000256" key="1">
    <source>
        <dbReference type="ARBA" id="ARBA00023242"/>
    </source>
</evidence>
<dbReference type="InParanoid" id="C7ZKF9"/>
<dbReference type="SMART" id="SM00906">
    <property type="entry name" value="Fungal_trans"/>
    <property type="match status" value="1"/>
</dbReference>
<name>C7ZKF9_FUSV7</name>
<dbReference type="KEGG" id="nhe:NECHADRAFT_55541"/>
<gene>
    <name evidence="4" type="ORF">NECHADRAFT_55541</name>
</gene>
<reference evidence="4 5" key="1">
    <citation type="journal article" date="2009" name="PLoS Genet.">
        <title>The genome of Nectria haematococca: contribution of supernumerary chromosomes to gene expansion.</title>
        <authorList>
            <person name="Coleman J.J."/>
            <person name="Rounsley S.D."/>
            <person name="Rodriguez-Carres M."/>
            <person name="Kuo A."/>
            <person name="Wasmann C.C."/>
            <person name="Grimwood J."/>
            <person name="Schmutz J."/>
            <person name="Taga M."/>
            <person name="White G.J."/>
            <person name="Zhou S."/>
            <person name="Schwartz D.C."/>
            <person name="Freitag M."/>
            <person name="Ma L.J."/>
            <person name="Danchin E.G."/>
            <person name="Henrissat B."/>
            <person name="Coutinho P.M."/>
            <person name="Nelson D.R."/>
            <person name="Straney D."/>
            <person name="Napoli C.A."/>
            <person name="Barker B.M."/>
            <person name="Gribskov M."/>
            <person name="Rep M."/>
            <person name="Kroken S."/>
            <person name="Molnar I."/>
            <person name="Rensing C."/>
            <person name="Kennell J.C."/>
            <person name="Zamora J."/>
            <person name="Farman M.L."/>
            <person name="Selker E.U."/>
            <person name="Salamov A."/>
            <person name="Shapiro H."/>
            <person name="Pangilinan J."/>
            <person name="Lindquist E."/>
            <person name="Lamers C."/>
            <person name="Grigoriev I.V."/>
            <person name="Geiser D.M."/>
            <person name="Covert S.F."/>
            <person name="Temporini E."/>
            <person name="Vanetten H.D."/>
        </authorList>
    </citation>
    <scope>NUCLEOTIDE SEQUENCE [LARGE SCALE GENOMIC DNA]</scope>
    <source>
        <strain evidence="5">ATCC MYA-4622 / CBS 123669 / FGSC 9596 / NRRL 45880 / 77-13-4</strain>
    </source>
</reference>
<keyword evidence="5" id="KW-1185">Reference proteome</keyword>
<dbReference type="HOGENOM" id="CLU_017443_2_0_1"/>
<protein>
    <recommendedName>
        <fullName evidence="3">Xylanolytic transcriptional activator regulatory domain-containing protein</fullName>
    </recommendedName>
</protein>
<accession>C7ZKF9</accession>
<feature type="region of interest" description="Disordered" evidence="2">
    <location>
        <begin position="38"/>
        <end position="81"/>
    </location>
</feature>
<dbReference type="Pfam" id="PF04082">
    <property type="entry name" value="Fungal_trans"/>
    <property type="match status" value="1"/>
</dbReference>
<dbReference type="eggNOG" id="ENOG502SIRY">
    <property type="taxonomic scope" value="Eukaryota"/>
</dbReference>
<feature type="domain" description="Xylanolytic transcriptional activator regulatory" evidence="3">
    <location>
        <begin position="213"/>
        <end position="298"/>
    </location>
</feature>
<keyword evidence="1" id="KW-0539">Nucleus</keyword>
<feature type="non-terminal residue" evidence="4">
    <location>
        <position position="1"/>
    </location>
</feature>
<dbReference type="AlphaFoldDB" id="C7ZKF9"/>
<dbReference type="GeneID" id="9675835"/>
<dbReference type="GO" id="GO:0003677">
    <property type="term" value="F:DNA binding"/>
    <property type="evidence" value="ECO:0007669"/>
    <property type="project" value="InterPro"/>
</dbReference>
<evidence type="ECO:0000259" key="3">
    <source>
        <dbReference type="SMART" id="SM00906"/>
    </source>
</evidence>
<dbReference type="InterPro" id="IPR050987">
    <property type="entry name" value="AtrR-like"/>
</dbReference>
<dbReference type="GO" id="GO:0008270">
    <property type="term" value="F:zinc ion binding"/>
    <property type="evidence" value="ECO:0007669"/>
    <property type="project" value="InterPro"/>
</dbReference>
<dbReference type="OrthoDB" id="3266505at2759"/>
<dbReference type="EMBL" id="GG698938">
    <property type="protein sequence ID" value="EEU35553.1"/>
    <property type="molecule type" value="Genomic_DNA"/>
</dbReference>
<organism evidence="4 5">
    <name type="scientific">Fusarium vanettenii (strain ATCC MYA-4622 / CBS 123669 / FGSC 9596 / NRRL 45880 / 77-13-4)</name>
    <name type="common">Fusarium solani subsp. pisi</name>
    <dbReference type="NCBI Taxonomy" id="660122"/>
    <lineage>
        <taxon>Eukaryota</taxon>
        <taxon>Fungi</taxon>
        <taxon>Dikarya</taxon>
        <taxon>Ascomycota</taxon>
        <taxon>Pezizomycotina</taxon>
        <taxon>Sordariomycetes</taxon>
        <taxon>Hypocreomycetidae</taxon>
        <taxon>Hypocreales</taxon>
        <taxon>Nectriaceae</taxon>
        <taxon>Fusarium</taxon>
        <taxon>Fusarium solani species complex</taxon>
        <taxon>Fusarium vanettenii</taxon>
    </lineage>
</organism>
<dbReference type="CDD" id="cd12148">
    <property type="entry name" value="fungal_TF_MHR"/>
    <property type="match status" value="1"/>
</dbReference>
<dbReference type="RefSeq" id="XP_003041266.1">
    <property type="nucleotide sequence ID" value="XM_003041220.1"/>
</dbReference>
<dbReference type="GO" id="GO:0003700">
    <property type="term" value="F:DNA-binding transcription factor activity"/>
    <property type="evidence" value="ECO:0007669"/>
    <property type="project" value="InterPro"/>
</dbReference>
<evidence type="ECO:0000313" key="5">
    <source>
        <dbReference type="Proteomes" id="UP000005206"/>
    </source>
</evidence>
<dbReference type="PANTHER" id="PTHR46910:SF9">
    <property type="entry name" value="MISCELLANEOUS ZN(II)2CYS6 TRANSCRIPTION FACTOR (EUROFUNG)"/>
    <property type="match status" value="1"/>
</dbReference>